<evidence type="ECO:0000313" key="1">
    <source>
        <dbReference type="EMBL" id="TWI81914.1"/>
    </source>
</evidence>
<dbReference type="SUPFAM" id="SSF52540">
    <property type="entry name" value="P-loop containing nucleoside triphosphate hydrolases"/>
    <property type="match status" value="1"/>
</dbReference>
<dbReference type="InterPro" id="IPR011990">
    <property type="entry name" value="TPR-like_helical_dom_sf"/>
</dbReference>
<name>A0A562SLS7_9HYPH</name>
<dbReference type="Proteomes" id="UP000320593">
    <property type="component" value="Unassembled WGS sequence"/>
</dbReference>
<dbReference type="Gene3D" id="3.40.50.300">
    <property type="entry name" value="P-loop containing nucleotide triphosphate hydrolases"/>
    <property type="match status" value="1"/>
</dbReference>
<comment type="caution">
    <text evidence="1">The sequence shown here is derived from an EMBL/GenBank/DDBJ whole genome shotgun (WGS) entry which is preliminary data.</text>
</comment>
<evidence type="ECO:0008006" key="3">
    <source>
        <dbReference type="Google" id="ProtNLM"/>
    </source>
</evidence>
<evidence type="ECO:0000313" key="2">
    <source>
        <dbReference type="Proteomes" id="UP000320593"/>
    </source>
</evidence>
<dbReference type="AlphaFoldDB" id="A0A562SLS7"/>
<dbReference type="InterPro" id="IPR019734">
    <property type="entry name" value="TPR_rpt"/>
</dbReference>
<reference evidence="1 2" key="1">
    <citation type="submission" date="2019-07" db="EMBL/GenBank/DDBJ databases">
        <title>Genomic Encyclopedia of Archaeal and Bacterial Type Strains, Phase II (KMG-II): from individual species to whole genera.</title>
        <authorList>
            <person name="Goeker M."/>
        </authorList>
    </citation>
    <scope>NUCLEOTIDE SEQUENCE [LARGE SCALE GENOMIC DNA]</scope>
    <source>
        <strain evidence="1 2">ATCC BAA-252</strain>
    </source>
</reference>
<dbReference type="Gene3D" id="1.25.40.10">
    <property type="entry name" value="Tetratricopeptide repeat domain"/>
    <property type="match status" value="1"/>
</dbReference>
<dbReference type="SUPFAM" id="SSF48452">
    <property type="entry name" value="TPR-like"/>
    <property type="match status" value="1"/>
</dbReference>
<proteinExistence type="predicted"/>
<organism evidence="1 2">
    <name type="scientific">Roseibium hamelinense</name>
    <dbReference type="NCBI Taxonomy" id="150831"/>
    <lineage>
        <taxon>Bacteria</taxon>
        <taxon>Pseudomonadati</taxon>
        <taxon>Pseudomonadota</taxon>
        <taxon>Alphaproteobacteria</taxon>
        <taxon>Hyphomicrobiales</taxon>
        <taxon>Stappiaceae</taxon>
        <taxon>Roseibium</taxon>
    </lineage>
</organism>
<dbReference type="EMBL" id="VLLF01000010">
    <property type="protein sequence ID" value="TWI81914.1"/>
    <property type="molecule type" value="Genomic_DNA"/>
</dbReference>
<accession>A0A562SLS7</accession>
<protein>
    <recommendedName>
        <fullName evidence="3">Tetratricopeptide repeat protein</fullName>
    </recommendedName>
</protein>
<keyword evidence="2" id="KW-1185">Reference proteome</keyword>
<dbReference type="InterPro" id="IPR027417">
    <property type="entry name" value="P-loop_NTPase"/>
</dbReference>
<dbReference type="SMART" id="SM00028">
    <property type="entry name" value="TPR"/>
    <property type="match status" value="3"/>
</dbReference>
<gene>
    <name evidence="1" type="ORF">JM93_03876</name>
</gene>
<sequence>MDLPEILGVRLSEFIKKRVIRDLMGEIADLDASSLELVGHKIVELIESKDLVHHGLNKDHKPVGHTVDTFSHDFAIVGEYSTEKNYFEETSSAKDKYKFNKIENDINHAIDKAALIPLSKIYLVSSAEEPPSFRGKFNKTDIAVNNSGKIVFLDSRQLAEKIFQFSRDRPQTADFFRFYLPDFSQNLDSYAYYGLVPSLCANHQSEPLFGRALRDHYATGVAVCVLHGLSGSGKTQAAIDFVHSDGERYGNYLWISGDDWGENVPLTAIKRSRGGVEINVAGVFNNTKTLLVIDDLSRPVSIEMFAELKKGISLGGHILVTSQIGDPDSQIHMQVPQLSAEVAYAILGEDRDTTDIDTQAFVEACRFCPLILAVTREVTKMDGVEKQELYREVLKIPQIAQLNDGRSVMEKLLRRLTDQNLQALIKIANSGCSTFDSNFLTKFIGAYPRSSLQKLAIINRSATASALVVHDLICSAVRNKEIDGTELATEVAQYVEKYRGEMVPSVLRQIHFSAKELLCAHKARGKPTLDWLTYALLQLESGDRLGLSPGSHSTPIRPNMSIAELLCVFDLREAHSYTLPGRERPAFYSQCAKEYGEVAEQIDNVEMLVELLHHQGKALRRSDQLEGALDCFRAVLKERPGWHAAYGQIAHAGTQKSASDLVKKEGEAAIRTLIDLILHDGASVPLRVSLASLSRLRSYPSLRTELQNQPEAVKELAEVVAMAALDGFEQFYEGFLAFTSLFAYENGEHPVAIAEIYPDMLAIYPDAVQKRQWPNACEALANVATAAAAAEKMDLADRLNETACAFADALANLDRISPYNLRVVAKTYVGAGRAESAISALAKMSDAEKDHWVLYQQAKAELAIDQPGKALQSAQTSLDLASQDPRAENRLGSYSDLVGQCHEALGNISLSLEATKEALRLTSGEKYRQQLKKRLSQLEMQKAKNDGSISSS</sequence>